<dbReference type="Proteomes" id="UP000564629">
    <property type="component" value="Unassembled WGS sequence"/>
</dbReference>
<dbReference type="PROSITE" id="PS01229">
    <property type="entry name" value="COF_2"/>
    <property type="match status" value="1"/>
</dbReference>
<dbReference type="PANTHER" id="PTHR10000">
    <property type="entry name" value="PHOSPHOSERINE PHOSPHATASE"/>
    <property type="match status" value="1"/>
</dbReference>
<reference evidence="2 4" key="2">
    <citation type="submission" date="2020-08" db="EMBL/GenBank/DDBJ databases">
        <title>Sequencing the genomes of 1000 actinobacteria strains.</title>
        <authorList>
            <person name="Klenk H.-P."/>
        </authorList>
    </citation>
    <scope>NUCLEOTIDE SEQUENCE [LARGE SCALE GENOMIC DNA]</scope>
    <source>
        <strain evidence="2 4">DSM 9581</strain>
    </source>
</reference>
<dbReference type="GO" id="GO:0005829">
    <property type="term" value="C:cytosol"/>
    <property type="evidence" value="ECO:0007669"/>
    <property type="project" value="TreeGrafter"/>
</dbReference>
<comment type="caution">
    <text evidence="1">The sequence shown here is derived from an EMBL/GenBank/DDBJ whole genome shotgun (WGS) entry which is preliminary data.</text>
</comment>
<keyword evidence="3" id="KW-1185">Reference proteome</keyword>
<accession>A0A511F7V5</accession>
<organism evidence="1 3">
    <name type="scientific">Cellulomonas hominis</name>
    <dbReference type="NCBI Taxonomy" id="156981"/>
    <lineage>
        <taxon>Bacteria</taxon>
        <taxon>Bacillati</taxon>
        <taxon>Actinomycetota</taxon>
        <taxon>Actinomycetes</taxon>
        <taxon>Micrococcales</taxon>
        <taxon>Cellulomonadaceae</taxon>
        <taxon>Cellulomonas</taxon>
    </lineage>
</organism>
<dbReference type="OrthoDB" id="3180855at2"/>
<dbReference type="Gene3D" id="3.40.50.1000">
    <property type="entry name" value="HAD superfamily/HAD-like"/>
    <property type="match status" value="1"/>
</dbReference>
<dbReference type="Proteomes" id="UP000321723">
    <property type="component" value="Unassembled WGS sequence"/>
</dbReference>
<dbReference type="RefSeq" id="WP_146833088.1">
    <property type="nucleotide sequence ID" value="NZ_BJVQ01000004.1"/>
</dbReference>
<dbReference type="EMBL" id="JACHDN010000001">
    <property type="protein sequence ID" value="MBB5473180.1"/>
    <property type="molecule type" value="Genomic_DNA"/>
</dbReference>
<evidence type="ECO:0000313" key="1">
    <source>
        <dbReference type="EMBL" id="GEL45391.1"/>
    </source>
</evidence>
<evidence type="ECO:0000313" key="2">
    <source>
        <dbReference type="EMBL" id="MBB5473180.1"/>
    </source>
</evidence>
<dbReference type="AlphaFoldDB" id="A0A511F7V5"/>
<dbReference type="EMBL" id="BJVQ01000004">
    <property type="protein sequence ID" value="GEL45391.1"/>
    <property type="molecule type" value="Genomic_DNA"/>
</dbReference>
<reference evidence="1 3" key="1">
    <citation type="submission" date="2019-07" db="EMBL/GenBank/DDBJ databases">
        <title>Whole genome shotgun sequence of Cellulomonas hominis NBRC 16055.</title>
        <authorList>
            <person name="Hosoyama A."/>
            <person name="Uohara A."/>
            <person name="Ohji S."/>
            <person name="Ichikawa N."/>
        </authorList>
    </citation>
    <scope>NUCLEOTIDE SEQUENCE [LARGE SCALE GENOMIC DNA]</scope>
    <source>
        <strain evidence="1 3">NBRC 16055</strain>
    </source>
</reference>
<dbReference type="SUPFAM" id="SSF56784">
    <property type="entry name" value="HAD-like"/>
    <property type="match status" value="1"/>
</dbReference>
<sequence>MTHPRTVAGTLVALDVDGTLMTYDGVVSPEVRACVASLREAGAHVVLATGRSVVATVPVARDLGIEEGWAVCSNGAVLVRLDPEQAEGYAVEEMTTFDPEPVLRVLQLELPDAYFAVEDLGRGFRVSRPFPDGELGGEQRVSTFAELCASPATRVVIRDPGSTPEEFHALVERVGLHQVSYAVGWSAWLDLTPGGVSKGSALEDLRRRLGVEPFATVAVGDGGNDVEMLRWAARGVAMGHAPEHVREAADEVTGTIADDGVVDVLRSIGRDTDPR</sequence>
<dbReference type="GO" id="GO:0016791">
    <property type="term" value="F:phosphatase activity"/>
    <property type="evidence" value="ECO:0007669"/>
    <property type="project" value="TreeGrafter"/>
</dbReference>
<evidence type="ECO:0000313" key="3">
    <source>
        <dbReference type="Proteomes" id="UP000321723"/>
    </source>
</evidence>
<dbReference type="InterPro" id="IPR023214">
    <property type="entry name" value="HAD_sf"/>
</dbReference>
<keyword evidence="2" id="KW-0378">Hydrolase</keyword>
<dbReference type="GO" id="GO:0000287">
    <property type="term" value="F:magnesium ion binding"/>
    <property type="evidence" value="ECO:0007669"/>
    <property type="project" value="TreeGrafter"/>
</dbReference>
<dbReference type="Pfam" id="PF08282">
    <property type="entry name" value="Hydrolase_3"/>
    <property type="match status" value="1"/>
</dbReference>
<evidence type="ECO:0000313" key="4">
    <source>
        <dbReference type="Proteomes" id="UP000564629"/>
    </source>
</evidence>
<gene>
    <name evidence="1" type="ORF">CHO01_05070</name>
    <name evidence="2" type="ORF">HNR08_001916</name>
</gene>
<dbReference type="InterPro" id="IPR036412">
    <property type="entry name" value="HAD-like_sf"/>
</dbReference>
<proteinExistence type="predicted"/>
<protein>
    <submittedName>
        <fullName evidence="1">Haloacid dehalogenase</fullName>
    </submittedName>
    <submittedName>
        <fullName evidence="2">Hydroxymethylpyrimidine pyrophosphatase-like HAD family hydrolase</fullName>
    </submittedName>
</protein>
<name>A0A511F7V5_9CELL</name>
<dbReference type="PANTHER" id="PTHR10000:SF8">
    <property type="entry name" value="HAD SUPERFAMILY HYDROLASE-LIKE, TYPE 3"/>
    <property type="match status" value="1"/>
</dbReference>
<dbReference type="Gene3D" id="3.30.1240.10">
    <property type="match status" value="1"/>
</dbReference>